<evidence type="ECO:0000313" key="1">
    <source>
        <dbReference type="EMBL" id="KAJ3547574.1"/>
    </source>
</evidence>
<dbReference type="Proteomes" id="UP001148662">
    <property type="component" value="Unassembled WGS sequence"/>
</dbReference>
<sequence length="213" mass="24152">MASASPAQPQENAQLPEGKIELTLYQKGVYIRWRAVTKVPMDTLWNVIKESLQTNWDPVARSERIVEMASKPLAIQSSGPRIHVTKTTPLVEDFNFLNYSRSGCADWETTRFCIAKYKIPERPSLEAQSVHTLKYNQETGKTTYTLEEHLQGDDACEEVKNSVGPENQDSWKGAVENAVKWMGDAMLQRAELVESTSQKAKYSSRRRNTKEAL</sequence>
<dbReference type="EMBL" id="JANHOG010000987">
    <property type="protein sequence ID" value="KAJ3547574.1"/>
    <property type="molecule type" value="Genomic_DNA"/>
</dbReference>
<proteinExistence type="predicted"/>
<gene>
    <name evidence="1" type="ORF">NM688_g5392</name>
</gene>
<organism evidence="1 2">
    <name type="scientific">Phlebia brevispora</name>
    <dbReference type="NCBI Taxonomy" id="194682"/>
    <lineage>
        <taxon>Eukaryota</taxon>
        <taxon>Fungi</taxon>
        <taxon>Dikarya</taxon>
        <taxon>Basidiomycota</taxon>
        <taxon>Agaricomycotina</taxon>
        <taxon>Agaricomycetes</taxon>
        <taxon>Polyporales</taxon>
        <taxon>Meruliaceae</taxon>
        <taxon>Phlebia</taxon>
    </lineage>
</organism>
<keyword evidence="2" id="KW-1185">Reference proteome</keyword>
<evidence type="ECO:0000313" key="2">
    <source>
        <dbReference type="Proteomes" id="UP001148662"/>
    </source>
</evidence>
<protein>
    <submittedName>
        <fullName evidence="1">Uncharacterized protein</fullName>
    </submittedName>
</protein>
<comment type="caution">
    <text evidence="1">The sequence shown here is derived from an EMBL/GenBank/DDBJ whole genome shotgun (WGS) entry which is preliminary data.</text>
</comment>
<accession>A0ACC1SWN2</accession>
<name>A0ACC1SWN2_9APHY</name>
<reference evidence="1" key="1">
    <citation type="submission" date="2022-07" db="EMBL/GenBank/DDBJ databases">
        <title>Genome Sequence of Phlebia brevispora.</title>
        <authorList>
            <person name="Buettner E."/>
        </authorList>
    </citation>
    <scope>NUCLEOTIDE SEQUENCE</scope>
    <source>
        <strain evidence="1">MPL23</strain>
    </source>
</reference>